<keyword evidence="2" id="KW-1185">Reference proteome</keyword>
<proteinExistence type="predicted"/>
<accession>A0ABT5VJ42</accession>
<sequence length="269" mass="30722">MLKYLKELSVGETVIYLGHEINHPTNHSGQRGSTGDSNIVWRVVAKDHYAPNTVTLWADKPIRDELQFNNTLTEPTYQTWRGCSLQKRCEELYDSFPGAFKDKIIPVSLLSDDVFGPPELVSVFSIDELFPHETLVSRFQGTNTPYTIDRGQYISSLGTQVSRYDYFAGSSLPYWTRTAQYFGDFPSPTSRAYVVHSLETQGLGDRMQSSIFNFRPFITVNGDEMITRNTYFGHFVMYATSEEDVFGYINVNGEQKPLFGTKSFKEMRT</sequence>
<evidence type="ECO:0000313" key="2">
    <source>
        <dbReference type="Proteomes" id="UP001148125"/>
    </source>
</evidence>
<gene>
    <name evidence="1" type="ORF">N7Z68_19115</name>
</gene>
<protein>
    <submittedName>
        <fullName evidence="1">Uncharacterized protein</fullName>
    </submittedName>
</protein>
<organism evidence="1 2">
    <name type="scientific">Alkalihalobacterium chitinilyticum</name>
    <dbReference type="NCBI Taxonomy" id="2980103"/>
    <lineage>
        <taxon>Bacteria</taxon>
        <taxon>Bacillati</taxon>
        <taxon>Bacillota</taxon>
        <taxon>Bacilli</taxon>
        <taxon>Bacillales</taxon>
        <taxon>Bacillaceae</taxon>
        <taxon>Alkalihalobacterium</taxon>
    </lineage>
</organism>
<dbReference type="RefSeq" id="WP_275120079.1">
    <property type="nucleotide sequence ID" value="NZ_JAOTPO010000016.1"/>
</dbReference>
<name>A0ABT5VJ42_9BACI</name>
<evidence type="ECO:0000313" key="1">
    <source>
        <dbReference type="EMBL" id="MDE5415477.1"/>
    </source>
</evidence>
<dbReference type="EMBL" id="JAOTPO010000016">
    <property type="protein sequence ID" value="MDE5415477.1"/>
    <property type="molecule type" value="Genomic_DNA"/>
</dbReference>
<reference evidence="1" key="1">
    <citation type="submission" date="2024-05" db="EMBL/GenBank/DDBJ databases">
        <title>Alkalihalobacillus sp. strain MEB203 novel alkaliphilic bacterium from Lonar Lake, India.</title>
        <authorList>
            <person name="Joshi A."/>
            <person name="Thite S."/>
            <person name="Mengade P."/>
        </authorList>
    </citation>
    <scope>NUCLEOTIDE SEQUENCE</scope>
    <source>
        <strain evidence="1">MEB 203</strain>
    </source>
</reference>
<comment type="caution">
    <text evidence="1">The sequence shown here is derived from an EMBL/GenBank/DDBJ whole genome shotgun (WGS) entry which is preliminary data.</text>
</comment>
<dbReference type="Proteomes" id="UP001148125">
    <property type="component" value="Unassembled WGS sequence"/>
</dbReference>